<dbReference type="EMBL" id="BK015247">
    <property type="protein sequence ID" value="DAD97754.1"/>
    <property type="molecule type" value="Genomic_DNA"/>
</dbReference>
<accession>A0A8S5NTX0</accession>
<protein>
    <submittedName>
        <fullName evidence="1">Uncharacterized protein</fullName>
    </submittedName>
</protein>
<reference evidence="1" key="1">
    <citation type="journal article" date="2021" name="Proc. Natl. Acad. Sci. U.S.A.">
        <title>A Catalog of Tens of Thousands of Viruses from Human Metagenomes Reveals Hidden Associations with Chronic Diseases.</title>
        <authorList>
            <person name="Tisza M.J."/>
            <person name="Buck C.B."/>
        </authorList>
    </citation>
    <scope>NUCLEOTIDE SEQUENCE</scope>
    <source>
        <strain evidence="1">CtrTt13</strain>
    </source>
</reference>
<sequence>MRDFIEIIPVGTDTCTMINVKHIIRVQDNNETSLITLLSTTETR</sequence>
<evidence type="ECO:0000313" key="1">
    <source>
        <dbReference type="EMBL" id="DAD97754.1"/>
    </source>
</evidence>
<name>A0A8S5NTX0_9CAUD</name>
<organism evidence="1">
    <name type="scientific">Podoviridae sp. ctrTt13</name>
    <dbReference type="NCBI Taxonomy" id="2825279"/>
    <lineage>
        <taxon>Viruses</taxon>
        <taxon>Duplodnaviria</taxon>
        <taxon>Heunggongvirae</taxon>
        <taxon>Uroviricota</taxon>
        <taxon>Caudoviricetes</taxon>
    </lineage>
</organism>
<proteinExistence type="predicted"/>